<gene>
    <name evidence="2" type="ORF">G3256_05730</name>
</gene>
<dbReference type="AlphaFoldDB" id="A0A858SSY3"/>
<dbReference type="KEGG" id="rpon:G3256_05730"/>
<evidence type="ECO:0000313" key="3">
    <source>
        <dbReference type="Proteomes" id="UP000503308"/>
    </source>
</evidence>
<organism evidence="2 3">
    <name type="scientific">Roseobacter ponti</name>
    <dbReference type="NCBI Taxonomy" id="1891787"/>
    <lineage>
        <taxon>Bacteria</taxon>
        <taxon>Pseudomonadati</taxon>
        <taxon>Pseudomonadota</taxon>
        <taxon>Alphaproteobacteria</taxon>
        <taxon>Rhodobacterales</taxon>
        <taxon>Roseobacteraceae</taxon>
        <taxon>Roseobacter</taxon>
    </lineage>
</organism>
<protein>
    <submittedName>
        <fullName evidence="2">YdaU family protein</fullName>
    </submittedName>
</protein>
<feature type="compositionally biased region" description="Basic and acidic residues" evidence="1">
    <location>
        <begin position="111"/>
        <end position="123"/>
    </location>
</feature>
<dbReference type="Proteomes" id="UP000503308">
    <property type="component" value="Chromosome"/>
</dbReference>
<feature type="compositionally biased region" description="Polar residues" evidence="1">
    <location>
        <begin position="124"/>
        <end position="153"/>
    </location>
</feature>
<dbReference type="EMBL" id="CP048788">
    <property type="protein sequence ID" value="QJF50691.1"/>
    <property type="molecule type" value="Genomic_DNA"/>
</dbReference>
<feature type="compositionally biased region" description="Basic and acidic residues" evidence="1">
    <location>
        <begin position="157"/>
        <end position="168"/>
    </location>
</feature>
<feature type="region of interest" description="Disordered" evidence="1">
    <location>
        <begin position="107"/>
        <end position="179"/>
    </location>
</feature>
<sequence>MKTTNGFWVKYKPDEQLRDASGLTSVQIAVLKIIQDHNLSESGPVDPQLDFMPRRCGTSKPRYQAAVEALIQGGQLRREGERVIAHLAAEMLAERAEKITQTKVAANARYAKNESPKNTDTKTRTNVLENGSTKKNQQNQQLHDANAYTSTVYSSESTKEEDSEDSKTPKPAPTPPSEALFEPFEILEKTDSEIAQEMLTNFALKRVLFAGGIGRPPTHKDRRIVFTWMEAGLTFDQIVKVVKDTATRAPTTIRSLSYCDKPIQLLKDDLRSKGKLTSRSLQAEGSIFPPQAIQLDGYADNDRPISKYTKRELIEFAEEWRRRDLSITFRSIPSPLAVEAISCSVIDDRDFVAMKLFIEEEPFAVGIGEIAF</sequence>
<name>A0A858SSY3_9RHOB</name>
<accession>A0A858SSY3</accession>
<keyword evidence="3" id="KW-1185">Reference proteome</keyword>
<evidence type="ECO:0000256" key="1">
    <source>
        <dbReference type="SAM" id="MobiDB-lite"/>
    </source>
</evidence>
<evidence type="ECO:0000313" key="2">
    <source>
        <dbReference type="EMBL" id="QJF50691.1"/>
    </source>
</evidence>
<proteinExistence type="predicted"/>
<dbReference type="RefSeq" id="WP_169639907.1">
    <property type="nucleotide sequence ID" value="NZ_CP048788.1"/>
</dbReference>
<reference evidence="2 3" key="1">
    <citation type="submission" date="2020-02" db="EMBL/GenBank/DDBJ databases">
        <title>Genome sequence of Roseobacter ponti.</title>
        <authorList>
            <person name="Hollensteiner J."/>
            <person name="Schneider D."/>
            <person name="Poehlein A."/>
            <person name="Daniel R."/>
        </authorList>
    </citation>
    <scope>NUCLEOTIDE SEQUENCE [LARGE SCALE GENOMIC DNA]</scope>
    <source>
        <strain evidence="2 3">DSM 106830</strain>
    </source>
</reference>